<dbReference type="AlphaFoldDB" id="A0A9D1JNW4"/>
<reference evidence="1" key="2">
    <citation type="journal article" date="2021" name="PeerJ">
        <title>Extensive microbial diversity within the chicken gut microbiome revealed by metagenomics and culture.</title>
        <authorList>
            <person name="Gilroy R."/>
            <person name="Ravi A."/>
            <person name="Getino M."/>
            <person name="Pursley I."/>
            <person name="Horton D.L."/>
            <person name="Alikhan N.F."/>
            <person name="Baker D."/>
            <person name="Gharbi K."/>
            <person name="Hall N."/>
            <person name="Watson M."/>
            <person name="Adriaenssens E.M."/>
            <person name="Foster-Nyarko E."/>
            <person name="Jarju S."/>
            <person name="Secka A."/>
            <person name="Antonio M."/>
            <person name="Oren A."/>
            <person name="Chaudhuri R.R."/>
            <person name="La Ragione R."/>
            <person name="Hildebrand F."/>
            <person name="Pallen M.J."/>
        </authorList>
    </citation>
    <scope>NUCLEOTIDE SEQUENCE</scope>
    <source>
        <strain evidence="1">6276</strain>
    </source>
</reference>
<reference evidence="1" key="1">
    <citation type="submission" date="2020-10" db="EMBL/GenBank/DDBJ databases">
        <authorList>
            <person name="Gilroy R."/>
        </authorList>
    </citation>
    <scope>NUCLEOTIDE SEQUENCE</scope>
    <source>
        <strain evidence="1">6276</strain>
    </source>
</reference>
<protein>
    <submittedName>
        <fullName evidence="1">Uncharacterized protein</fullName>
    </submittedName>
</protein>
<dbReference type="EMBL" id="DVIU01000258">
    <property type="protein sequence ID" value="HIS37446.1"/>
    <property type="molecule type" value="Genomic_DNA"/>
</dbReference>
<proteinExistence type="predicted"/>
<organism evidence="1 2">
    <name type="scientific">Candidatus Scatousia excrementigallinarum</name>
    <dbReference type="NCBI Taxonomy" id="2840935"/>
    <lineage>
        <taxon>Bacteria</taxon>
        <taxon>Candidatus Scatousia</taxon>
    </lineage>
</organism>
<name>A0A9D1JNW4_9BACT</name>
<evidence type="ECO:0000313" key="2">
    <source>
        <dbReference type="Proteomes" id="UP000823928"/>
    </source>
</evidence>
<accession>A0A9D1JNW4</accession>
<sequence>MSALDGKIEIGIEYRSCMVRIRAKTETKRNNEGGKSIKIIEEEREIKALFHCWGHRSEVVGESPLRGGHPGGQVSATFGIVEYEDGTIHEVEPTQIRFVDNAMNEYTFPGMEEM</sequence>
<dbReference type="Proteomes" id="UP000823928">
    <property type="component" value="Unassembled WGS sequence"/>
</dbReference>
<evidence type="ECO:0000313" key="1">
    <source>
        <dbReference type="EMBL" id="HIS37446.1"/>
    </source>
</evidence>
<comment type="caution">
    <text evidence="1">The sequence shown here is derived from an EMBL/GenBank/DDBJ whole genome shotgun (WGS) entry which is preliminary data.</text>
</comment>
<gene>
    <name evidence="1" type="ORF">IAC10_12635</name>
</gene>